<sequence>MEASCGSKPPTCRVAVVGAHRQRVAKIVALLRDNELRESIATITLACTTTQSSTAADTAAVPTDNIHAVLKGLPVKVNIEYFPCIATFDAYDDECGGSVRYLVKLEYHGPSGTLVRGKSLAPLFDDINRASTDDDDGDKNPFPGISAVAVGCGIEDDDDVERIRCFFEACSSANISDGRGGTIIGCVKPNPPYASIKEENEAFRRLSENEREEAISNGTFGPKKMVNFVHDIAKRAIRQRWEKEFKEFEEMFVRKERLIHFATDEASFADDVTIPGKSQCTLEHAPNPQLVRYACKRCRTALFAEDELEYPPHCQSLHNFRRKMHKVGHGSAVGSCQNHFIAQPLPWMDGCPGVEGKLHCPKCRTKVGHYSWTGAQCSCGTWVTPAIMIPLSKVDEMRPASSQNVMVSTYH</sequence>
<dbReference type="AlphaFoldDB" id="A0ABD3REU6"/>
<evidence type="ECO:0000256" key="1">
    <source>
        <dbReference type="ARBA" id="ARBA00008601"/>
    </source>
</evidence>
<comment type="similarity">
    <text evidence="1">Belongs to the protein-tyrosine phosphatase family. Non-receptor class dual specificity subfamily.</text>
</comment>
<keyword evidence="4" id="KW-0904">Protein phosphatase</keyword>
<dbReference type="PANTHER" id="PTHR45848">
    <property type="entry name" value="DUAL SPECIFICITY PROTEIN PHOSPHATASE 12 FAMILY MEMBER"/>
    <property type="match status" value="1"/>
</dbReference>
<dbReference type="GO" id="GO:0004725">
    <property type="term" value="F:protein tyrosine phosphatase activity"/>
    <property type="evidence" value="ECO:0007669"/>
    <property type="project" value="UniProtKB-EC"/>
</dbReference>
<dbReference type="EC" id="3.1.3.48" evidence="2"/>
<dbReference type="Proteomes" id="UP001530377">
    <property type="component" value="Unassembled WGS sequence"/>
</dbReference>
<proteinExistence type="inferred from homology"/>
<keyword evidence="3" id="KW-0378">Hydrolase</keyword>
<gene>
    <name evidence="5" type="ORF">ACHAXA_007166</name>
</gene>
<evidence type="ECO:0000256" key="2">
    <source>
        <dbReference type="ARBA" id="ARBA00013064"/>
    </source>
</evidence>
<evidence type="ECO:0000256" key="3">
    <source>
        <dbReference type="ARBA" id="ARBA00022801"/>
    </source>
</evidence>
<name>A0ABD3REU6_9STRA</name>
<keyword evidence="6" id="KW-1185">Reference proteome</keyword>
<organism evidence="5 6">
    <name type="scientific">Cyclostephanos tholiformis</name>
    <dbReference type="NCBI Taxonomy" id="382380"/>
    <lineage>
        <taxon>Eukaryota</taxon>
        <taxon>Sar</taxon>
        <taxon>Stramenopiles</taxon>
        <taxon>Ochrophyta</taxon>
        <taxon>Bacillariophyta</taxon>
        <taxon>Coscinodiscophyceae</taxon>
        <taxon>Thalassiosirophycidae</taxon>
        <taxon>Stephanodiscales</taxon>
        <taxon>Stephanodiscaceae</taxon>
        <taxon>Cyclostephanos</taxon>
    </lineage>
</organism>
<dbReference type="EMBL" id="JALLPB020000269">
    <property type="protein sequence ID" value="KAL3811304.1"/>
    <property type="molecule type" value="Genomic_DNA"/>
</dbReference>
<evidence type="ECO:0000313" key="6">
    <source>
        <dbReference type="Proteomes" id="UP001530377"/>
    </source>
</evidence>
<protein>
    <recommendedName>
        <fullName evidence="2">protein-tyrosine-phosphatase</fullName>
        <ecNumber evidence="2">3.1.3.48</ecNumber>
    </recommendedName>
</protein>
<comment type="caution">
    <text evidence="5">The sequence shown here is derived from an EMBL/GenBank/DDBJ whole genome shotgun (WGS) entry which is preliminary data.</text>
</comment>
<dbReference type="PANTHER" id="PTHR45848:SF4">
    <property type="entry name" value="DUAL SPECIFICITY PROTEIN PHOSPHATASE 12"/>
    <property type="match status" value="1"/>
</dbReference>
<evidence type="ECO:0000313" key="5">
    <source>
        <dbReference type="EMBL" id="KAL3811304.1"/>
    </source>
</evidence>
<accession>A0ABD3REU6</accession>
<reference evidence="5 6" key="1">
    <citation type="submission" date="2024-10" db="EMBL/GenBank/DDBJ databases">
        <title>Updated reference genomes for cyclostephanoid diatoms.</title>
        <authorList>
            <person name="Roberts W.R."/>
            <person name="Alverson A.J."/>
        </authorList>
    </citation>
    <scope>NUCLEOTIDE SEQUENCE [LARGE SCALE GENOMIC DNA]</scope>
    <source>
        <strain evidence="5 6">AJA228-03</strain>
    </source>
</reference>
<evidence type="ECO:0000256" key="4">
    <source>
        <dbReference type="ARBA" id="ARBA00022912"/>
    </source>
</evidence>